<gene>
    <name evidence="2" type="ORF">LSINAPIS_LOCUS8428</name>
</gene>
<sequence length="224" mass="24482">MSFLNKVVLVTGASSGIGAATAQLFAKEGAKVALVGRNVKKLNKVAEKCQSNAIHVIRADISNDDEAKTVMDTTISKFEKLDVLVNNAGISQYATIFDENLMKCYDEIMKINVRAHVYMTHLAVPHLIESKAGMDHFTRAAAKELAPHGVRVNSVSPGPVRTDIMENSGYIDVSWDEAKHLTMLHKISEPEEIADLITFLASEKARSITGSNYICDNGAKLKHN</sequence>
<dbReference type="SUPFAM" id="SSF51735">
    <property type="entry name" value="NAD(P)-binding Rossmann-fold domains"/>
    <property type="match status" value="1"/>
</dbReference>
<dbReference type="Proteomes" id="UP000324832">
    <property type="component" value="Unassembled WGS sequence"/>
</dbReference>
<dbReference type="InterPro" id="IPR036291">
    <property type="entry name" value="NAD(P)-bd_dom_sf"/>
</dbReference>
<organism evidence="2 3">
    <name type="scientific">Leptidea sinapis</name>
    <dbReference type="NCBI Taxonomy" id="189913"/>
    <lineage>
        <taxon>Eukaryota</taxon>
        <taxon>Metazoa</taxon>
        <taxon>Ecdysozoa</taxon>
        <taxon>Arthropoda</taxon>
        <taxon>Hexapoda</taxon>
        <taxon>Insecta</taxon>
        <taxon>Pterygota</taxon>
        <taxon>Neoptera</taxon>
        <taxon>Endopterygota</taxon>
        <taxon>Lepidoptera</taxon>
        <taxon>Glossata</taxon>
        <taxon>Ditrysia</taxon>
        <taxon>Papilionoidea</taxon>
        <taxon>Pieridae</taxon>
        <taxon>Dismorphiinae</taxon>
        <taxon>Leptidea</taxon>
    </lineage>
</organism>
<dbReference type="PANTHER" id="PTHR43975:SF2">
    <property type="entry name" value="EG:BACR7A4.14 PROTEIN-RELATED"/>
    <property type="match status" value="1"/>
</dbReference>
<evidence type="ECO:0000313" key="3">
    <source>
        <dbReference type="Proteomes" id="UP000324832"/>
    </source>
</evidence>
<reference evidence="2 3" key="1">
    <citation type="submission" date="2017-07" db="EMBL/GenBank/DDBJ databases">
        <authorList>
            <person name="Talla V."/>
            <person name="Backstrom N."/>
        </authorList>
    </citation>
    <scope>NUCLEOTIDE SEQUENCE [LARGE SCALE GENOMIC DNA]</scope>
</reference>
<comment type="similarity">
    <text evidence="1">Belongs to the short-chain dehydrogenases/reductases (SDR) family.</text>
</comment>
<dbReference type="PANTHER" id="PTHR43975">
    <property type="entry name" value="ZGC:101858"/>
    <property type="match status" value="1"/>
</dbReference>
<name>A0A5E4QHS8_9NEOP</name>
<proteinExistence type="inferred from homology"/>
<dbReference type="EMBL" id="FZQP02003001">
    <property type="protein sequence ID" value="VVC97053.1"/>
    <property type="molecule type" value="Genomic_DNA"/>
</dbReference>
<accession>A0A5E4QHS8</accession>
<dbReference type="AlphaFoldDB" id="A0A5E4QHS8"/>
<dbReference type="Gene3D" id="3.40.50.720">
    <property type="entry name" value="NAD(P)-binding Rossmann-like Domain"/>
    <property type="match status" value="2"/>
</dbReference>
<keyword evidence="3" id="KW-1185">Reference proteome</keyword>
<evidence type="ECO:0000313" key="2">
    <source>
        <dbReference type="EMBL" id="VVC97053.1"/>
    </source>
</evidence>
<dbReference type="InterPro" id="IPR002347">
    <property type="entry name" value="SDR_fam"/>
</dbReference>
<protein>
    <submittedName>
        <fullName evidence="2">Uncharacterized protein</fullName>
    </submittedName>
</protein>
<dbReference type="PRINTS" id="PR00081">
    <property type="entry name" value="GDHRDH"/>
</dbReference>
<dbReference type="Pfam" id="PF00106">
    <property type="entry name" value="adh_short"/>
    <property type="match status" value="1"/>
</dbReference>
<dbReference type="Pfam" id="PF13561">
    <property type="entry name" value="adh_short_C2"/>
    <property type="match status" value="1"/>
</dbReference>
<evidence type="ECO:0000256" key="1">
    <source>
        <dbReference type="RuleBase" id="RU000363"/>
    </source>
</evidence>
<dbReference type="PRINTS" id="PR00080">
    <property type="entry name" value="SDRFAMILY"/>
</dbReference>